<gene>
    <name evidence="3" type="ORF">H8E23_16315</name>
</gene>
<dbReference type="Proteomes" id="UP000603434">
    <property type="component" value="Unassembled WGS sequence"/>
</dbReference>
<reference evidence="3 4" key="1">
    <citation type="submission" date="2020-08" db="EMBL/GenBank/DDBJ databases">
        <title>Bridging the membrane lipid divide: bacteria of the FCB group superphylum have the potential to synthesize archaeal ether lipids.</title>
        <authorList>
            <person name="Villanueva L."/>
            <person name="Von Meijenfeldt F.A.B."/>
            <person name="Westbye A.B."/>
            <person name="Yadav S."/>
            <person name="Hopmans E.C."/>
            <person name="Dutilh B.E."/>
            <person name="Sinninghe Damste J.S."/>
        </authorList>
    </citation>
    <scope>NUCLEOTIDE SEQUENCE [LARGE SCALE GENOMIC DNA]</scope>
    <source>
        <strain evidence="3">NIOZ-UU30</strain>
    </source>
</reference>
<keyword evidence="1" id="KW-0812">Transmembrane</keyword>
<dbReference type="SMART" id="SM00450">
    <property type="entry name" value="RHOD"/>
    <property type="match status" value="1"/>
</dbReference>
<dbReference type="PROSITE" id="PS50206">
    <property type="entry name" value="RHODANESE_3"/>
    <property type="match status" value="1"/>
</dbReference>
<dbReference type="SUPFAM" id="SSF52821">
    <property type="entry name" value="Rhodanese/Cell cycle control phosphatase"/>
    <property type="match status" value="1"/>
</dbReference>
<dbReference type="EMBL" id="JACNJH010000236">
    <property type="protein sequence ID" value="MBC8362949.1"/>
    <property type="molecule type" value="Genomic_DNA"/>
</dbReference>
<feature type="transmembrane region" description="Helical" evidence="1">
    <location>
        <begin position="6"/>
        <end position="27"/>
    </location>
</feature>
<comment type="caution">
    <text evidence="3">The sequence shown here is derived from an EMBL/GenBank/DDBJ whole genome shotgun (WGS) entry which is preliminary data.</text>
</comment>
<dbReference type="AlphaFoldDB" id="A0A8J6TNG0"/>
<keyword evidence="1" id="KW-0472">Membrane</keyword>
<dbReference type="InterPro" id="IPR036873">
    <property type="entry name" value="Rhodanese-like_dom_sf"/>
</dbReference>
<evidence type="ECO:0000313" key="3">
    <source>
        <dbReference type="EMBL" id="MBC8362949.1"/>
    </source>
</evidence>
<dbReference type="Pfam" id="PF00581">
    <property type="entry name" value="Rhodanese"/>
    <property type="match status" value="1"/>
</dbReference>
<dbReference type="PANTHER" id="PTHR43031">
    <property type="entry name" value="FAD-DEPENDENT OXIDOREDUCTASE"/>
    <property type="match status" value="1"/>
</dbReference>
<protein>
    <submittedName>
        <fullName evidence="3">Rhodanese-like domain-containing protein</fullName>
    </submittedName>
</protein>
<evidence type="ECO:0000256" key="1">
    <source>
        <dbReference type="SAM" id="Phobius"/>
    </source>
</evidence>
<dbReference type="CDD" id="cd00158">
    <property type="entry name" value="RHOD"/>
    <property type="match status" value="1"/>
</dbReference>
<feature type="domain" description="Rhodanese" evidence="2">
    <location>
        <begin position="71"/>
        <end position="164"/>
    </location>
</feature>
<organism evidence="3 4">
    <name type="scientific">Candidatus Desulfatibia profunda</name>
    <dbReference type="NCBI Taxonomy" id="2841695"/>
    <lineage>
        <taxon>Bacteria</taxon>
        <taxon>Pseudomonadati</taxon>
        <taxon>Thermodesulfobacteriota</taxon>
        <taxon>Desulfobacteria</taxon>
        <taxon>Desulfobacterales</taxon>
        <taxon>Desulfobacterales incertae sedis</taxon>
        <taxon>Candidatus Desulfatibia</taxon>
    </lineage>
</organism>
<proteinExistence type="predicted"/>
<name>A0A8J6TNG0_9BACT</name>
<accession>A0A8J6TNG0</accession>
<dbReference type="InterPro" id="IPR001763">
    <property type="entry name" value="Rhodanese-like_dom"/>
</dbReference>
<evidence type="ECO:0000313" key="4">
    <source>
        <dbReference type="Proteomes" id="UP000603434"/>
    </source>
</evidence>
<keyword evidence="1" id="KW-1133">Transmembrane helix</keyword>
<dbReference type="InterPro" id="IPR050229">
    <property type="entry name" value="GlpE_sulfurtransferase"/>
</dbReference>
<dbReference type="PANTHER" id="PTHR43031:SF18">
    <property type="entry name" value="RHODANESE-RELATED SULFURTRANSFERASES"/>
    <property type="match status" value="1"/>
</dbReference>
<sequence length="164" mass="18412">MPYKDIAKELIVLLSVSLFVAFTVNFFSPKGMALFGDWDTSKGVISAKSKEDVVVHDLEIQDAPAAKQIYDRGNAVFVDARPEKTFREGRIKGAISLPVNQFNARIERFKATYPFSTFIVTYCSGRECDDSHKLAQQLLREGYADISVFIDGYPGWKEAGYPIE</sequence>
<dbReference type="Gene3D" id="3.40.250.10">
    <property type="entry name" value="Rhodanese-like domain"/>
    <property type="match status" value="1"/>
</dbReference>
<evidence type="ECO:0000259" key="2">
    <source>
        <dbReference type="PROSITE" id="PS50206"/>
    </source>
</evidence>